<dbReference type="Pfam" id="PF01796">
    <property type="entry name" value="OB_ChsH2_C"/>
    <property type="match status" value="1"/>
</dbReference>
<reference evidence="2 3" key="1">
    <citation type="submission" date="2017-02" db="EMBL/GenBank/DDBJ databases">
        <title>The new phylogeny of genus Mycobacterium.</title>
        <authorList>
            <person name="Tortoli E."/>
            <person name="Trovato A."/>
            <person name="Cirillo D.M."/>
        </authorList>
    </citation>
    <scope>NUCLEOTIDE SEQUENCE [LARGE SCALE GENOMIC DNA]</scope>
    <source>
        <strain evidence="2 3">DSM 45000</strain>
    </source>
</reference>
<protein>
    <submittedName>
        <fullName evidence="2">3-ketoacyl-CoA thiolase</fullName>
    </submittedName>
</protein>
<dbReference type="Proteomes" id="UP000192513">
    <property type="component" value="Unassembled WGS sequence"/>
</dbReference>
<evidence type="ECO:0000313" key="2">
    <source>
        <dbReference type="EMBL" id="ORB45412.1"/>
    </source>
</evidence>
<name>A0A1X0IEX6_9MYCO</name>
<dbReference type="InterPro" id="IPR012340">
    <property type="entry name" value="NA-bd_OB-fold"/>
</dbReference>
<evidence type="ECO:0000313" key="3">
    <source>
        <dbReference type="Proteomes" id="UP000192513"/>
    </source>
</evidence>
<feature type="domain" description="ChsH2 C-terminal OB-fold" evidence="1">
    <location>
        <begin position="75"/>
        <end position="139"/>
    </location>
</feature>
<dbReference type="AlphaFoldDB" id="A0A1X0IEX6"/>
<keyword evidence="3" id="KW-1185">Reference proteome</keyword>
<dbReference type="STRING" id="590652.BST39_04080"/>
<evidence type="ECO:0000259" key="1">
    <source>
        <dbReference type="Pfam" id="PF01796"/>
    </source>
</evidence>
<proteinExistence type="predicted"/>
<dbReference type="OrthoDB" id="4374555at2"/>
<accession>A0A1X0IEX6</accession>
<dbReference type="SUPFAM" id="SSF50249">
    <property type="entry name" value="Nucleic acid-binding proteins"/>
    <property type="match status" value="1"/>
</dbReference>
<dbReference type="InterPro" id="IPR002878">
    <property type="entry name" value="ChsH2_C"/>
</dbReference>
<comment type="caution">
    <text evidence="2">The sequence shown here is derived from an EMBL/GenBank/DDBJ whole genome shotgun (WGS) entry which is preliminary data.</text>
</comment>
<organism evidence="2 3">
    <name type="scientific">Mycobacterium paraseoulense</name>
    <dbReference type="NCBI Taxonomy" id="590652"/>
    <lineage>
        <taxon>Bacteria</taxon>
        <taxon>Bacillati</taxon>
        <taxon>Actinomycetota</taxon>
        <taxon>Actinomycetes</taxon>
        <taxon>Mycobacteriales</taxon>
        <taxon>Mycobacteriaceae</taxon>
        <taxon>Mycobacterium</taxon>
    </lineage>
</organism>
<dbReference type="EMBL" id="MVIE01000004">
    <property type="protein sequence ID" value="ORB45412.1"/>
    <property type="molecule type" value="Genomic_DNA"/>
</dbReference>
<sequence length="157" mass="16924">MSISNPPANPTTAHCAADWLLAESLAPHVQGDPLQPLYDFAARGVLAMPFCAHCDLALELEQQRCDGCGALEMLWRQVEPVGEVHAATMMHRRERGLVVAEQPYPIVDVELVSSHRIVVTTVTPCPAAPPIGARVFLGFRRLGAATIPAIEYSKGSS</sequence>
<gene>
    <name evidence="2" type="ORF">BST39_04080</name>
</gene>
<dbReference type="RefSeq" id="WP_083169361.1">
    <property type="nucleotide sequence ID" value="NZ_AP022619.1"/>
</dbReference>